<evidence type="ECO:0000313" key="1">
    <source>
        <dbReference type="EMBL" id="BAV66993.1"/>
    </source>
</evidence>
<accession>A0A1E1F8Z7</accession>
<dbReference type="EMBL" id="AP017660">
    <property type="protein sequence ID" value="BAV66993.1"/>
    <property type="molecule type" value="Genomic_DNA"/>
</dbReference>
<dbReference type="Proteomes" id="UP000218272">
    <property type="component" value="Plasmid pSCLO_6"/>
</dbReference>
<dbReference type="AlphaFoldDB" id="A0A1E1F8Z7"/>
<name>A0A1E1F8Z7_9SPHN</name>
<protein>
    <submittedName>
        <fullName evidence="1">Uncharacterized protein</fullName>
    </submittedName>
</protein>
<dbReference type="OrthoDB" id="9859352at2"/>
<evidence type="ECO:0000313" key="2">
    <source>
        <dbReference type="Proteomes" id="UP000218272"/>
    </source>
</evidence>
<dbReference type="RefSeq" id="WP_123905560.1">
    <property type="nucleotide sequence ID" value="NZ_AP017660.1"/>
</dbReference>
<reference evidence="1 2" key="1">
    <citation type="submission" date="2016-10" db="EMBL/GenBank/DDBJ databases">
        <title>Complete Genome Sequence of the Nonylphenol-Degrading Bacterium Sphingobium cloacae JCM 10874T.</title>
        <authorList>
            <person name="Ootsuka M."/>
            <person name="Nishizawa T."/>
            <person name="Ohta H."/>
        </authorList>
    </citation>
    <scope>NUCLEOTIDE SEQUENCE [LARGE SCALE GENOMIC DNA]</scope>
    <source>
        <strain evidence="1 2">JCM 10874</strain>
        <plasmid evidence="2">psclo_6 dna</plasmid>
    </source>
</reference>
<gene>
    <name evidence="1" type="ORF">SCLO_6000440</name>
</gene>
<keyword evidence="1" id="KW-0614">Plasmid</keyword>
<keyword evidence="2" id="KW-1185">Reference proteome</keyword>
<dbReference type="KEGG" id="sclo:SCLO_6000440"/>
<geneLocation type="plasmid" evidence="2">
    <name>psclo_6 dna</name>
</geneLocation>
<sequence length="99" mass="11373">MVELHLLGSRSMHTRVLTKAGQYWARAETLLRKHPVRLPVNAELGTDCGHRRVHAMGLKHDNRHCLEYDLVRRFDNDRFISSGSMVSLFRKSIGCETAD</sequence>
<organism evidence="1 2">
    <name type="scientific">Sphingobium cloacae</name>
    <dbReference type="NCBI Taxonomy" id="120107"/>
    <lineage>
        <taxon>Bacteria</taxon>
        <taxon>Pseudomonadati</taxon>
        <taxon>Pseudomonadota</taxon>
        <taxon>Alphaproteobacteria</taxon>
        <taxon>Sphingomonadales</taxon>
        <taxon>Sphingomonadaceae</taxon>
        <taxon>Sphingobium</taxon>
    </lineage>
</organism>
<proteinExistence type="predicted"/>